<dbReference type="GO" id="GO:0005886">
    <property type="term" value="C:plasma membrane"/>
    <property type="evidence" value="ECO:0007669"/>
    <property type="project" value="InterPro"/>
</dbReference>
<dbReference type="InterPro" id="IPR036938">
    <property type="entry name" value="PAP2/HPO_sf"/>
</dbReference>
<dbReference type="CDD" id="cd03385">
    <property type="entry name" value="PAP2_BcrC_like"/>
    <property type="match status" value="1"/>
</dbReference>
<keyword evidence="1" id="KW-0472">Membrane</keyword>
<feature type="transmembrane region" description="Helical" evidence="1">
    <location>
        <begin position="122"/>
        <end position="140"/>
    </location>
</feature>
<accession>A0A7D4BK29</accession>
<evidence type="ECO:0000259" key="2">
    <source>
        <dbReference type="SMART" id="SM00014"/>
    </source>
</evidence>
<feature type="transmembrane region" description="Helical" evidence="1">
    <location>
        <begin position="146"/>
        <end position="165"/>
    </location>
</feature>
<protein>
    <submittedName>
        <fullName evidence="3">Undecaprenyl-diphosphatase</fullName>
    </submittedName>
</protein>
<feature type="domain" description="Phosphatidic acid phosphatase type 2/haloperoxidase" evidence="2">
    <location>
        <begin position="52"/>
        <end position="163"/>
    </location>
</feature>
<dbReference type="EMBL" id="CP048104">
    <property type="protein sequence ID" value="QKG84590.1"/>
    <property type="molecule type" value="Genomic_DNA"/>
</dbReference>
<dbReference type="InterPro" id="IPR033879">
    <property type="entry name" value="UPP_Pase"/>
</dbReference>
<evidence type="ECO:0000313" key="4">
    <source>
        <dbReference type="Proteomes" id="UP000503088"/>
    </source>
</evidence>
<sequence length="183" mass="20014">MDYSLFQLINDMAGKNAFLDGLMIALTDFGPYVFVIVLLALLLNWKSAHHRIGGFVAGVTVTLSMGISYLVGQIWYRDRPFVAHEGEVNMLLDKEPSASFPSDHTTASFAIAFALWHHNRKLGGVMLALALMIGISRPFVGHHYPGDVAAGIVLGLISAEIVQFVKKKMTKPTSRGKGRTVSQ</sequence>
<dbReference type="GO" id="GO:0050380">
    <property type="term" value="F:undecaprenyl-diphosphatase activity"/>
    <property type="evidence" value="ECO:0007669"/>
    <property type="project" value="InterPro"/>
</dbReference>
<dbReference type="SMART" id="SM00014">
    <property type="entry name" value="acidPPc"/>
    <property type="match status" value="1"/>
</dbReference>
<keyword evidence="1" id="KW-0812">Transmembrane</keyword>
<dbReference type="InterPro" id="IPR000326">
    <property type="entry name" value="PAP2/HPO"/>
</dbReference>
<dbReference type="PANTHER" id="PTHR14969">
    <property type="entry name" value="SPHINGOSINE-1-PHOSPHATE PHOSPHOHYDROLASE"/>
    <property type="match status" value="1"/>
</dbReference>
<dbReference type="PANTHER" id="PTHR14969:SF58">
    <property type="entry name" value="UNDECAPRENYL-DIPHOSPHATASE BCRC"/>
    <property type="match status" value="1"/>
</dbReference>
<feature type="transmembrane region" description="Helical" evidence="1">
    <location>
        <begin position="22"/>
        <end position="43"/>
    </location>
</feature>
<dbReference type="RefSeq" id="WP_173222427.1">
    <property type="nucleotide sequence ID" value="NZ_CP048104.1"/>
</dbReference>
<reference evidence="3 4" key="1">
    <citation type="submission" date="2020-01" db="EMBL/GenBank/DDBJ databases">
        <authorList>
            <person name="Gulvik C.A."/>
            <person name="Batra D.G."/>
        </authorList>
    </citation>
    <scope>NUCLEOTIDE SEQUENCE [LARGE SCALE GENOMIC DNA]</scope>
    <source>
        <strain evidence="3 4">W9323</strain>
    </source>
</reference>
<keyword evidence="4" id="KW-1185">Reference proteome</keyword>
<keyword evidence="1" id="KW-1133">Transmembrane helix</keyword>
<dbReference type="KEGG" id="kpul:GXN76_08940"/>
<evidence type="ECO:0000313" key="3">
    <source>
        <dbReference type="EMBL" id="QKG84590.1"/>
    </source>
</evidence>
<dbReference type="AlphaFoldDB" id="A0A7D4BK29"/>
<dbReference type="SUPFAM" id="SSF48317">
    <property type="entry name" value="Acid phosphatase/Vanadium-dependent haloperoxidase"/>
    <property type="match status" value="1"/>
</dbReference>
<evidence type="ECO:0000256" key="1">
    <source>
        <dbReference type="SAM" id="Phobius"/>
    </source>
</evidence>
<name>A0A7D4BK29_9BACL</name>
<proteinExistence type="predicted"/>
<feature type="transmembrane region" description="Helical" evidence="1">
    <location>
        <begin position="55"/>
        <end position="76"/>
    </location>
</feature>
<dbReference type="Pfam" id="PF01569">
    <property type="entry name" value="PAP2"/>
    <property type="match status" value="1"/>
</dbReference>
<dbReference type="Gene3D" id="1.20.144.10">
    <property type="entry name" value="Phosphatidic acid phosphatase type 2/haloperoxidase"/>
    <property type="match status" value="1"/>
</dbReference>
<organism evidence="3 4">
    <name type="scientific">Kroppenstedtia pulmonis</name>
    <dbReference type="NCBI Taxonomy" id="1380685"/>
    <lineage>
        <taxon>Bacteria</taxon>
        <taxon>Bacillati</taxon>
        <taxon>Bacillota</taxon>
        <taxon>Bacilli</taxon>
        <taxon>Bacillales</taxon>
        <taxon>Thermoactinomycetaceae</taxon>
        <taxon>Kroppenstedtia</taxon>
    </lineage>
</organism>
<gene>
    <name evidence="3" type="ORF">GXN76_08940</name>
</gene>
<dbReference type="Proteomes" id="UP000503088">
    <property type="component" value="Chromosome"/>
</dbReference>